<proteinExistence type="predicted"/>
<gene>
    <name evidence="1" type="ORF">HXL70_05700</name>
</gene>
<dbReference type="EMBL" id="JABZMK010000031">
    <property type="protein sequence ID" value="MBF1129525.1"/>
    <property type="molecule type" value="Genomic_DNA"/>
</dbReference>
<organism evidence="1 2">
    <name type="scientific">Dialister invisus</name>
    <dbReference type="NCBI Taxonomy" id="218538"/>
    <lineage>
        <taxon>Bacteria</taxon>
        <taxon>Bacillati</taxon>
        <taxon>Bacillota</taxon>
        <taxon>Negativicutes</taxon>
        <taxon>Veillonellales</taxon>
        <taxon>Veillonellaceae</taxon>
        <taxon>Dialister</taxon>
    </lineage>
</organism>
<dbReference type="AlphaFoldDB" id="A0A930FPR8"/>
<reference evidence="1" key="1">
    <citation type="submission" date="2020-04" db="EMBL/GenBank/DDBJ databases">
        <title>Deep metagenomics examines the oral microbiome during advanced dental caries in children, revealing novel taxa and co-occurrences with host molecules.</title>
        <authorList>
            <person name="Baker J.L."/>
            <person name="Morton J.T."/>
            <person name="Dinis M."/>
            <person name="Alvarez R."/>
            <person name="Tran N.C."/>
            <person name="Knight R."/>
            <person name="Edlund A."/>
        </authorList>
    </citation>
    <scope>NUCLEOTIDE SEQUENCE</scope>
    <source>
        <strain evidence="1">JCVI_32_bin.14</strain>
    </source>
</reference>
<comment type="caution">
    <text evidence="1">The sequence shown here is derived from an EMBL/GenBank/DDBJ whole genome shotgun (WGS) entry which is preliminary data.</text>
</comment>
<dbReference type="Proteomes" id="UP000757890">
    <property type="component" value="Unassembled WGS sequence"/>
</dbReference>
<protein>
    <submittedName>
        <fullName evidence="1">Uncharacterized protein</fullName>
    </submittedName>
</protein>
<sequence length="210" mass="23987">MDSFFCNSIGKNEELNTMLMHECDIYFYEQLQDVQFSENQETYSMLCRAFACDGSGGEYVFLEDGSIGFISSEGSVGRVAENMDELLTFLLHAGCISDFDCKYLYENQTLLHTFCAAYVAKVRDDYKERNRDWDNIRSAIAEKLSLSFNPNQLAGLAVKFYEAAMREPAFSCTYPDGEKEYRCDPVLSDIIGMWVTGLLNMTEEEIKGYK</sequence>
<evidence type="ECO:0000313" key="1">
    <source>
        <dbReference type="EMBL" id="MBF1129525.1"/>
    </source>
</evidence>
<accession>A0A930FPR8</accession>
<name>A0A930FPR8_9FIRM</name>
<evidence type="ECO:0000313" key="2">
    <source>
        <dbReference type="Proteomes" id="UP000757890"/>
    </source>
</evidence>